<dbReference type="InterPro" id="IPR003115">
    <property type="entry name" value="ParB_N"/>
</dbReference>
<dbReference type="EMBL" id="CP017641">
    <property type="protein sequence ID" value="APZ92800.1"/>
    <property type="molecule type" value="Genomic_DNA"/>
</dbReference>
<dbReference type="InterPro" id="IPR004437">
    <property type="entry name" value="ParB/RepB/Spo0J"/>
</dbReference>
<feature type="compositionally biased region" description="Polar residues" evidence="4">
    <location>
        <begin position="251"/>
        <end position="262"/>
    </location>
</feature>
<dbReference type="SUPFAM" id="SSF110849">
    <property type="entry name" value="ParB/Sulfiredoxin"/>
    <property type="match status" value="1"/>
</dbReference>
<dbReference type="GO" id="GO:0005694">
    <property type="term" value="C:chromosome"/>
    <property type="evidence" value="ECO:0007669"/>
    <property type="project" value="TreeGrafter"/>
</dbReference>
<dbReference type="NCBIfam" id="TIGR00180">
    <property type="entry name" value="parB_part"/>
    <property type="match status" value="1"/>
</dbReference>
<evidence type="ECO:0000256" key="4">
    <source>
        <dbReference type="SAM" id="MobiDB-lite"/>
    </source>
</evidence>
<dbReference type="InterPro" id="IPR041468">
    <property type="entry name" value="HTH_ParB/Spo0J"/>
</dbReference>
<dbReference type="GO" id="GO:0007059">
    <property type="term" value="P:chromosome segregation"/>
    <property type="evidence" value="ECO:0007669"/>
    <property type="project" value="UniProtKB-KW"/>
</dbReference>
<feature type="region of interest" description="Disordered" evidence="4">
    <location>
        <begin position="1"/>
        <end position="42"/>
    </location>
</feature>
<dbReference type="STRING" id="1891926.Fuma_02412"/>
<dbReference type="Pfam" id="PF23552">
    <property type="entry name" value="ParB_C"/>
    <property type="match status" value="1"/>
</dbReference>
<keyword evidence="3" id="KW-0238">DNA-binding</keyword>
<dbReference type="OrthoDB" id="9802051at2"/>
<evidence type="ECO:0000256" key="2">
    <source>
        <dbReference type="ARBA" id="ARBA00022829"/>
    </source>
</evidence>
<evidence type="ECO:0000313" key="6">
    <source>
        <dbReference type="EMBL" id="APZ92800.1"/>
    </source>
</evidence>
<comment type="similarity">
    <text evidence="1">Belongs to the ParB family.</text>
</comment>
<dbReference type="InterPro" id="IPR036086">
    <property type="entry name" value="ParB/Sulfiredoxin_sf"/>
</dbReference>
<dbReference type="SMART" id="SM00470">
    <property type="entry name" value="ParB"/>
    <property type="match status" value="1"/>
</dbReference>
<feature type="domain" description="ParB-like N-terminal" evidence="5">
    <location>
        <begin position="51"/>
        <end position="140"/>
    </location>
</feature>
<dbReference type="Pfam" id="PF02195">
    <property type="entry name" value="ParB_N"/>
    <property type="match status" value="1"/>
</dbReference>
<dbReference type="InterPro" id="IPR057240">
    <property type="entry name" value="ParB_dimer_C"/>
</dbReference>
<gene>
    <name evidence="6" type="primary">parB_1</name>
    <name evidence="6" type="ORF">Fuma_02412</name>
</gene>
<protein>
    <submittedName>
        <fullName evidence="6">Putative chromosome-partitioning protein ParB</fullName>
    </submittedName>
</protein>
<sequence>MEEQQTVSVPESDQSPMKRRLGRGLNALLGSNPHSGSEAAPAIKLHSPEQDEVSVELIERNPFQPRREFDQKAIDELAESVRKHGVLQPLLVRANGDNYQLIAGERRWRAARQVGLETIPCRVVVLEDQQVCEAAIEENLKREDLNVIEKAVAFKEYLERFGGTIEELGKQLSMNRSTISNMLRLLELPEEVQTAVRQERISGGHARALLALPADAQVELAKQVQEQQLSVRKTEEAVRAILKGPAEQPAPQGNETPQQQSAKPELTPHVISLQDSLREKLAAKVEVKLKKQDSGQIVIHFGSNDDFERIVGQLRNAG</sequence>
<dbReference type="CDD" id="cd16393">
    <property type="entry name" value="SPO0J_N"/>
    <property type="match status" value="1"/>
</dbReference>
<evidence type="ECO:0000313" key="7">
    <source>
        <dbReference type="Proteomes" id="UP000187735"/>
    </source>
</evidence>
<dbReference type="FunFam" id="1.10.10.2830:FF:000001">
    <property type="entry name" value="Chromosome partitioning protein ParB"/>
    <property type="match status" value="1"/>
</dbReference>
<proteinExistence type="inferred from homology"/>
<reference evidence="6 7" key="1">
    <citation type="journal article" date="2016" name="Front. Microbiol.">
        <title>Fuerstia marisgermanicae gen. nov., sp. nov., an Unusual Member of the Phylum Planctomycetes from the German Wadden Sea.</title>
        <authorList>
            <person name="Kohn T."/>
            <person name="Heuer A."/>
            <person name="Jogler M."/>
            <person name="Vollmers J."/>
            <person name="Boedeker C."/>
            <person name="Bunk B."/>
            <person name="Rast P."/>
            <person name="Borchert D."/>
            <person name="Glockner I."/>
            <person name="Freese H.M."/>
            <person name="Klenk H.P."/>
            <person name="Overmann J."/>
            <person name="Kaster A.K."/>
            <person name="Rohde M."/>
            <person name="Wiegand S."/>
            <person name="Jogler C."/>
        </authorList>
    </citation>
    <scope>NUCLEOTIDE SEQUENCE [LARGE SCALE GENOMIC DNA]</scope>
    <source>
        <strain evidence="6 7">NH11</strain>
    </source>
</reference>
<evidence type="ECO:0000256" key="3">
    <source>
        <dbReference type="ARBA" id="ARBA00023125"/>
    </source>
</evidence>
<dbReference type="PANTHER" id="PTHR33375">
    <property type="entry name" value="CHROMOSOME-PARTITIONING PROTEIN PARB-RELATED"/>
    <property type="match status" value="1"/>
</dbReference>
<evidence type="ECO:0000256" key="1">
    <source>
        <dbReference type="ARBA" id="ARBA00006295"/>
    </source>
</evidence>
<feature type="compositionally biased region" description="Polar residues" evidence="4">
    <location>
        <begin position="1"/>
        <end position="15"/>
    </location>
</feature>
<dbReference type="Gene3D" id="1.10.10.2830">
    <property type="match status" value="1"/>
</dbReference>
<dbReference type="Gene3D" id="3.90.1530.30">
    <property type="match status" value="1"/>
</dbReference>
<dbReference type="GO" id="GO:0003677">
    <property type="term" value="F:DNA binding"/>
    <property type="evidence" value="ECO:0007669"/>
    <property type="project" value="UniProtKB-KW"/>
</dbReference>
<dbReference type="RefSeq" id="WP_083731986.1">
    <property type="nucleotide sequence ID" value="NZ_CP017641.1"/>
</dbReference>
<name>A0A1P8WFJ3_9PLAN</name>
<dbReference type="KEGG" id="fmr:Fuma_02412"/>
<dbReference type="AlphaFoldDB" id="A0A1P8WFJ3"/>
<dbReference type="PANTHER" id="PTHR33375:SF1">
    <property type="entry name" value="CHROMOSOME-PARTITIONING PROTEIN PARB-RELATED"/>
    <property type="match status" value="1"/>
</dbReference>
<dbReference type="FunFam" id="3.90.1530.30:FF:000001">
    <property type="entry name" value="Chromosome partitioning protein ParB"/>
    <property type="match status" value="1"/>
</dbReference>
<keyword evidence="7" id="KW-1185">Reference proteome</keyword>
<feature type="region of interest" description="Disordered" evidence="4">
    <location>
        <begin position="243"/>
        <end position="265"/>
    </location>
</feature>
<dbReference type="InterPro" id="IPR050336">
    <property type="entry name" value="Chromosome_partition/occlusion"/>
</dbReference>
<evidence type="ECO:0000259" key="5">
    <source>
        <dbReference type="SMART" id="SM00470"/>
    </source>
</evidence>
<dbReference type="Pfam" id="PF17762">
    <property type="entry name" value="HTH_ParB"/>
    <property type="match status" value="1"/>
</dbReference>
<dbReference type="Proteomes" id="UP000187735">
    <property type="component" value="Chromosome"/>
</dbReference>
<accession>A0A1P8WFJ3</accession>
<dbReference type="SUPFAM" id="SSF109709">
    <property type="entry name" value="KorB DNA-binding domain-like"/>
    <property type="match status" value="1"/>
</dbReference>
<organism evidence="6 7">
    <name type="scientific">Fuerstiella marisgermanici</name>
    <dbReference type="NCBI Taxonomy" id="1891926"/>
    <lineage>
        <taxon>Bacteria</taxon>
        <taxon>Pseudomonadati</taxon>
        <taxon>Planctomycetota</taxon>
        <taxon>Planctomycetia</taxon>
        <taxon>Planctomycetales</taxon>
        <taxon>Planctomycetaceae</taxon>
        <taxon>Fuerstiella</taxon>
    </lineage>
</organism>
<keyword evidence="2" id="KW-0159">Chromosome partition</keyword>